<feature type="compositionally biased region" description="Low complexity" evidence="2">
    <location>
        <begin position="485"/>
        <end position="498"/>
    </location>
</feature>
<dbReference type="GO" id="GO:0070941">
    <property type="term" value="P:eisosome assembly"/>
    <property type="evidence" value="ECO:0007669"/>
    <property type="project" value="TreeGrafter"/>
</dbReference>
<proteinExistence type="predicted"/>
<evidence type="ECO:0000313" key="4">
    <source>
        <dbReference type="Proteomes" id="UP001385951"/>
    </source>
</evidence>
<gene>
    <name evidence="3" type="ORF">QCA50_002042</name>
</gene>
<name>A0AAW0GYL0_9APHY</name>
<dbReference type="InterPro" id="IPR028245">
    <property type="entry name" value="PIL1/LSP1"/>
</dbReference>
<dbReference type="GO" id="GO:0006897">
    <property type="term" value="P:endocytosis"/>
    <property type="evidence" value="ECO:0007669"/>
    <property type="project" value="TreeGrafter"/>
</dbReference>
<reference evidence="3 4" key="1">
    <citation type="submission" date="2022-09" db="EMBL/GenBank/DDBJ databases">
        <authorList>
            <person name="Palmer J.M."/>
        </authorList>
    </citation>
    <scope>NUCLEOTIDE SEQUENCE [LARGE SCALE GENOMIC DNA]</scope>
    <source>
        <strain evidence="3 4">DSM 7382</strain>
    </source>
</reference>
<dbReference type="EMBL" id="JASBNA010000002">
    <property type="protein sequence ID" value="KAK7694854.1"/>
    <property type="molecule type" value="Genomic_DNA"/>
</dbReference>
<dbReference type="PANTHER" id="PTHR31962">
    <property type="entry name" value="SPHINGOLIPID LONG CHAIN BASE-RESPONSIVE PROTEIN PIL1"/>
    <property type="match status" value="1"/>
</dbReference>
<dbReference type="Pfam" id="PF13805">
    <property type="entry name" value="Pil1"/>
    <property type="match status" value="1"/>
</dbReference>
<sequence>MSGFFSSIANKAQSAINQHLPSSSAGGSNGQGTGSNRYSHTLESLHHQLRTFQQQYSSSTTPAQKIVTTQKGVAIDFDNVSRDVQANSKELYLWGQQDQDDLKDVSDRLAWLNYVQGQLASNLATQLNAARVPFKALRDAETALAPRRALRTNLENQIGKLENENSRAATQRISEVKTQLHRAQVEDNDAEKEILVLKRKALRESEQLKWQAMREYGEKLVLLSQAAETIVPVLPTLPPSSNSPYTGAESTANVRAALQRALDNYHPGASGISFPAATAADLQRSDTRSFGETHRRELDRIGSTDPSVHSGIPLTPPATAVPLSTYPAPAGPPPGTSTAGARQSPTPSHQSLPAGSPRIGATANSPPLASASSPPPGNQSPPLNPAKLNQAPAPIPIPIEKASPVVAPNPSDPNIKVSPVLPTVAETGLPKSAGPDGPGPASGSLLSIKAEHKATLPPGYGIPAASLSAEEEKKKLEREEREKLLAAGEGPSAAAGEPAKYESAEEEKKRLEREERERLLNAGGSSSEKGPGHGGPPDPDADADLPPYQEF</sequence>
<comment type="caution">
    <text evidence="3">The sequence shown here is derived from an EMBL/GenBank/DDBJ whole genome shotgun (WGS) entry which is preliminary data.</text>
</comment>
<evidence type="ECO:0008006" key="5">
    <source>
        <dbReference type="Google" id="ProtNLM"/>
    </source>
</evidence>
<dbReference type="AlphaFoldDB" id="A0AAW0GYL0"/>
<dbReference type="GO" id="GO:0036286">
    <property type="term" value="C:eisosome filament"/>
    <property type="evidence" value="ECO:0007669"/>
    <property type="project" value="TreeGrafter"/>
</dbReference>
<feature type="compositionally biased region" description="Basic and acidic residues" evidence="2">
    <location>
        <begin position="470"/>
        <end position="484"/>
    </location>
</feature>
<feature type="compositionally biased region" description="Low complexity" evidence="2">
    <location>
        <begin position="361"/>
        <end position="372"/>
    </location>
</feature>
<feature type="region of interest" description="Disordered" evidence="2">
    <location>
        <begin position="276"/>
        <end position="551"/>
    </location>
</feature>
<feature type="compositionally biased region" description="Basic and acidic residues" evidence="2">
    <location>
        <begin position="283"/>
        <end position="302"/>
    </location>
</feature>
<feature type="compositionally biased region" description="Basic and acidic residues" evidence="2">
    <location>
        <begin position="499"/>
        <end position="519"/>
    </location>
</feature>
<protein>
    <recommendedName>
        <fullName evidence="5">Sphingolipid long chain base-responsive protein LSP1</fullName>
    </recommendedName>
</protein>
<dbReference type="GO" id="GO:0008289">
    <property type="term" value="F:lipid binding"/>
    <property type="evidence" value="ECO:0007669"/>
    <property type="project" value="TreeGrafter"/>
</dbReference>
<evidence type="ECO:0000256" key="2">
    <source>
        <dbReference type="SAM" id="MobiDB-lite"/>
    </source>
</evidence>
<dbReference type="GO" id="GO:0005886">
    <property type="term" value="C:plasma membrane"/>
    <property type="evidence" value="ECO:0007669"/>
    <property type="project" value="TreeGrafter"/>
</dbReference>
<feature type="region of interest" description="Disordered" evidence="2">
    <location>
        <begin position="19"/>
        <end position="38"/>
    </location>
</feature>
<keyword evidence="1" id="KW-0175">Coiled coil</keyword>
<evidence type="ECO:0000313" key="3">
    <source>
        <dbReference type="EMBL" id="KAK7694854.1"/>
    </source>
</evidence>
<feature type="compositionally biased region" description="Pro residues" evidence="2">
    <location>
        <begin position="373"/>
        <end position="384"/>
    </location>
</feature>
<dbReference type="PANTHER" id="PTHR31962:SF1">
    <property type="entry name" value="SPHINGOLIPID LONG CHAIN BASE-RESPONSIVE PROTEIN PIL1"/>
    <property type="match status" value="1"/>
</dbReference>
<accession>A0AAW0GYL0</accession>
<organism evidence="3 4">
    <name type="scientific">Cerrena zonata</name>
    <dbReference type="NCBI Taxonomy" id="2478898"/>
    <lineage>
        <taxon>Eukaryota</taxon>
        <taxon>Fungi</taxon>
        <taxon>Dikarya</taxon>
        <taxon>Basidiomycota</taxon>
        <taxon>Agaricomycotina</taxon>
        <taxon>Agaricomycetes</taxon>
        <taxon>Polyporales</taxon>
        <taxon>Cerrenaceae</taxon>
        <taxon>Cerrena</taxon>
    </lineage>
</organism>
<keyword evidence="4" id="KW-1185">Reference proteome</keyword>
<feature type="compositionally biased region" description="Low complexity" evidence="2">
    <location>
        <begin position="430"/>
        <end position="447"/>
    </location>
</feature>
<feature type="compositionally biased region" description="Polar residues" evidence="2">
    <location>
        <begin position="343"/>
        <end position="353"/>
    </location>
</feature>
<dbReference type="Proteomes" id="UP001385951">
    <property type="component" value="Unassembled WGS sequence"/>
</dbReference>
<dbReference type="InterPro" id="IPR027267">
    <property type="entry name" value="AH/BAR_dom_sf"/>
</dbReference>
<evidence type="ECO:0000256" key="1">
    <source>
        <dbReference type="SAM" id="Coils"/>
    </source>
</evidence>
<dbReference type="Gene3D" id="1.20.1270.60">
    <property type="entry name" value="Arfaptin homology (AH) domain/BAR domain"/>
    <property type="match status" value="1"/>
</dbReference>
<feature type="coiled-coil region" evidence="1">
    <location>
        <begin position="147"/>
        <end position="193"/>
    </location>
</feature>